<dbReference type="CDD" id="cd09916">
    <property type="entry name" value="CpxP_like"/>
    <property type="match status" value="1"/>
</dbReference>
<keyword evidence="4" id="KW-0574">Periplasm</keyword>
<dbReference type="KEGG" id="cate:C2869_01390"/>
<feature type="signal peptide" evidence="6">
    <location>
        <begin position="1"/>
        <end position="25"/>
    </location>
</feature>
<keyword evidence="5" id="KW-0175">Coiled coil</keyword>
<comment type="similarity">
    <text evidence="2">Belongs to the CpxP/Spy family.</text>
</comment>
<organism evidence="7 8">
    <name type="scientific">Saccharobesus litoralis</name>
    <dbReference type="NCBI Taxonomy" id="2172099"/>
    <lineage>
        <taxon>Bacteria</taxon>
        <taxon>Pseudomonadati</taxon>
        <taxon>Pseudomonadota</taxon>
        <taxon>Gammaproteobacteria</taxon>
        <taxon>Alteromonadales</taxon>
        <taxon>Alteromonadaceae</taxon>
        <taxon>Saccharobesus</taxon>
    </lineage>
</organism>
<dbReference type="Pfam" id="PF07813">
    <property type="entry name" value="LTXXQ"/>
    <property type="match status" value="1"/>
</dbReference>
<keyword evidence="8" id="KW-1185">Reference proteome</keyword>
<evidence type="ECO:0000313" key="7">
    <source>
        <dbReference type="EMBL" id="AWB65179.1"/>
    </source>
</evidence>
<protein>
    <recommendedName>
        <fullName evidence="9">Periplasmic heavy metal sensor</fullName>
    </recommendedName>
</protein>
<evidence type="ECO:0008006" key="9">
    <source>
        <dbReference type="Google" id="ProtNLM"/>
    </source>
</evidence>
<evidence type="ECO:0000313" key="8">
    <source>
        <dbReference type="Proteomes" id="UP000244441"/>
    </source>
</evidence>
<dbReference type="AlphaFoldDB" id="A0A2S0VLV8"/>
<sequence length="181" mass="20445">MKAIVKLLATSALVSSIALAPSAMANLDINQADNKMMCKKAKQNKMARHGMHHKGFSGKGHNMKRIFKQLDLTDAQREQIKGIFASVKDSNEALREQMKAYRTELKTLVNSDNYSEDAVRALRAQYQTSFDDAEVAKASIKNQVNAVLTDEQRAKKAEIMGKIKARMEKFKERRAEKRQQS</sequence>
<dbReference type="Proteomes" id="UP000244441">
    <property type="component" value="Chromosome"/>
</dbReference>
<dbReference type="GO" id="GO:0051082">
    <property type="term" value="F:unfolded protein binding"/>
    <property type="evidence" value="ECO:0007669"/>
    <property type="project" value="TreeGrafter"/>
</dbReference>
<comment type="subcellular location">
    <subcellularLocation>
        <location evidence="1">Periplasm</location>
    </subcellularLocation>
</comment>
<evidence type="ECO:0000256" key="2">
    <source>
        <dbReference type="ARBA" id="ARBA00008441"/>
    </source>
</evidence>
<evidence type="ECO:0000256" key="1">
    <source>
        <dbReference type="ARBA" id="ARBA00004418"/>
    </source>
</evidence>
<dbReference type="GO" id="GO:0030288">
    <property type="term" value="C:outer membrane-bounded periplasmic space"/>
    <property type="evidence" value="ECO:0007669"/>
    <property type="project" value="TreeGrafter"/>
</dbReference>
<dbReference type="PANTHER" id="PTHR38102:SF1">
    <property type="entry name" value="PERIPLASMIC CHAPERONE SPY"/>
    <property type="match status" value="1"/>
</dbReference>
<dbReference type="PANTHER" id="PTHR38102">
    <property type="entry name" value="PERIPLASMIC CHAPERONE SPY"/>
    <property type="match status" value="1"/>
</dbReference>
<accession>A0A2S0VLV8</accession>
<evidence type="ECO:0000256" key="6">
    <source>
        <dbReference type="SAM" id="SignalP"/>
    </source>
</evidence>
<proteinExistence type="inferred from homology"/>
<dbReference type="InterPro" id="IPR052211">
    <property type="entry name" value="Cpx_auxiliary_protein"/>
</dbReference>
<dbReference type="Gene3D" id="1.20.120.1490">
    <property type="match status" value="1"/>
</dbReference>
<dbReference type="RefSeq" id="WP_108601256.1">
    <property type="nucleotide sequence ID" value="NZ_CP026604.1"/>
</dbReference>
<evidence type="ECO:0000256" key="3">
    <source>
        <dbReference type="ARBA" id="ARBA00022729"/>
    </source>
</evidence>
<dbReference type="PIRSF" id="PIRSF034445">
    <property type="entry name" value="CpxP_Spy"/>
    <property type="match status" value="1"/>
</dbReference>
<name>A0A2S0VLV8_9ALTE</name>
<dbReference type="OrthoDB" id="6385201at2"/>
<evidence type="ECO:0000256" key="5">
    <source>
        <dbReference type="SAM" id="Coils"/>
    </source>
</evidence>
<gene>
    <name evidence="7" type="ORF">C2869_01390</name>
</gene>
<dbReference type="EMBL" id="CP026604">
    <property type="protein sequence ID" value="AWB65179.1"/>
    <property type="molecule type" value="Genomic_DNA"/>
</dbReference>
<feature type="chain" id="PRO_5015714163" description="Periplasmic heavy metal sensor" evidence="6">
    <location>
        <begin position="26"/>
        <end position="181"/>
    </location>
</feature>
<feature type="coiled-coil region" evidence="5">
    <location>
        <begin position="84"/>
        <end position="111"/>
    </location>
</feature>
<dbReference type="InterPro" id="IPR012899">
    <property type="entry name" value="LTXXQ"/>
</dbReference>
<evidence type="ECO:0000256" key="4">
    <source>
        <dbReference type="ARBA" id="ARBA00022764"/>
    </source>
</evidence>
<keyword evidence="3 6" id="KW-0732">Signal</keyword>
<reference evidence="7 8" key="1">
    <citation type="submission" date="2018-01" db="EMBL/GenBank/DDBJ databases">
        <title>Genome sequence of a Cantenovulum-like bacteria.</title>
        <authorList>
            <person name="Tan W.R."/>
            <person name="Lau N.-S."/>
            <person name="Go F."/>
            <person name="Amirul A.-A.A."/>
        </authorList>
    </citation>
    <scope>NUCLEOTIDE SEQUENCE [LARGE SCALE GENOMIC DNA]</scope>
    <source>
        <strain evidence="7 8">CCB-QB4</strain>
    </source>
</reference>